<keyword evidence="2" id="KW-1185">Reference proteome</keyword>
<organism evidence="1 2">
    <name type="scientific">Actinomadura verrucosospora</name>
    <dbReference type="NCBI Taxonomy" id="46165"/>
    <lineage>
        <taxon>Bacteria</taxon>
        <taxon>Bacillati</taxon>
        <taxon>Actinomycetota</taxon>
        <taxon>Actinomycetes</taxon>
        <taxon>Streptosporangiales</taxon>
        <taxon>Thermomonosporaceae</taxon>
        <taxon>Actinomadura</taxon>
    </lineage>
</organism>
<protein>
    <submittedName>
        <fullName evidence="1">Uncharacterized protein</fullName>
    </submittedName>
</protein>
<sequence length="43" mass="4659">MDELTLVERLRSEVPGDLDVSGAERRWRGRALAAPEAAPEAAP</sequence>
<dbReference type="Proteomes" id="UP000501240">
    <property type="component" value="Chromosome"/>
</dbReference>
<reference evidence="1 2" key="1">
    <citation type="submission" date="2020-05" db="EMBL/GenBank/DDBJ databases">
        <title>Actinomadura verrucosospora NRRL-B18236 (PFL_A860) Genome sequencing and assembly.</title>
        <authorList>
            <person name="Samborskyy M."/>
        </authorList>
    </citation>
    <scope>NUCLEOTIDE SEQUENCE [LARGE SCALE GENOMIC DNA]</scope>
    <source>
        <strain evidence="1 2">NRRL:B18236</strain>
    </source>
</reference>
<gene>
    <name evidence="1" type="ORF">ACTIVE_2434</name>
</gene>
<accession>A0A7D3VW85</accession>
<dbReference type="AlphaFoldDB" id="A0A7D3VW85"/>
<evidence type="ECO:0000313" key="2">
    <source>
        <dbReference type="Proteomes" id="UP000501240"/>
    </source>
</evidence>
<proteinExistence type="predicted"/>
<name>A0A7D3VW85_ACTVE</name>
<feature type="non-terminal residue" evidence="1">
    <location>
        <position position="43"/>
    </location>
</feature>
<dbReference type="EMBL" id="CP053892">
    <property type="protein sequence ID" value="QKG20796.1"/>
    <property type="molecule type" value="Genomic_DNA"/>
</dbReference>
<evidence type="ECO:0000313" key="1">
    <source>
        <dbReference type="EMBL" id="QKG20796.1"/>
    </source>
</evidence>